<dbReference type="Proteomes" id="UP001497457">
    <property type="component" value="Chromosome 7b"/>
</dbReference>
<name>A0ABC9FLA9_9POAL</name>
<feature type="region of interest" description="Disordered" evidence="1">
    <location>
        <begin position="378"/>
        <end position="399"/>
    </location>
</feature>
<dbReference type="AlphaFoldDB" id="A0ABC9FLA9"/>
<evidence type="ECO:0000313" key="3">
    <source>
        <dbReference type="Proteomes" id="UP001497457"/>
    </source>
</evidence>
<protein>
    <submittedName>
        <fullName evidence="2">Uncharacterized protein</fullName>
    </submittedName>
</protein>
<evidence type="ECO:0000313" key="2">
    <source>
        <dbReference type="EMBL" id="CAL5077831.1"/>
    </source>
</evidence>
<accession>A0ABC9FLA9</accession>
<keyword evidence="3" id="KW-1185">Reference proteome</keyword>
<reference evidence="2" key="1">
    <citation type="submission" date="2024-10" db="EMBL/GenBank/DDBJ databases">
        <authorList>
            <person name="Ryan C."/>
        </authorList>
    </citation>
    <scope>NUCLEOTIDE SEQUENCE [LARGE SCALE GENOMIC DNA]</scope>
</reference>
<proteinExistence type="predicted"/>
<dbReference type="EMBL" id="OZ075117">
    <property type="protein sequence ID" value="CAL5077831.1"/>
    <property type="molecule type" value="Genomic_DNA"/>
</dbReference>
<evidence type="ECO:0000256" key="1">
    <source>
        <dbReference type="SAM" id="MobiDB-lite"/>
    </source>
</evidence>
<sequence length="399" mass="44868">MAIGDGAVAEIINLQNAAAALNPVKFEMAAAQEFVAKQNWVGLEVYLSEFLTKVQGDKFYHHPGLFRSFYQAQISSLIVAKQFDEARDVLRNKVSPLVAHREDLYAPLDLEYRVQVLEVCVWKCLPPSARDVEDMNVVLSDYMMLYFPTSLQNDEVKRTNSISDFLVTLNDGKGIRHRCLACHQVMPAPVTSSSIVSHIKDIEEDGSCPKVTEWMREYLAHHVRIEKETDSTASSSWTYCMSRKRKAPLSPPPTVPNLKQQSDVIRLRLVIPIYGELTIVNMKALRALNLDKQSQSAGKPEAREILIRQEKLIGELRKALILSDTPDSSLAYMSTKALRNLSDDLLPLLKYMPTDVSELLLEQDKKITELRRSLMLAAAGRHRPTAPDDDHGTSSTDSC</sequence>
<organism evidence="2 3">
    <name type="scientific">Urochloa decumbens</name>
    <dbReference type="NCBI Taxonomy" id="240449"/>
    <lineage>
        <taxon>Eukaryota</taxon>
        <taxon>Viridiplantae</taxon>
        <taxon>Streptophyta</taxon>
        <taxon>Embryophyta</taxon>
        <taxon>Tracheophyta</taxon>
        <taxon>Spermatophyta</taxon>
        <taxon>Magnoliopsida</taxon>
        <taxon>Liliopsida</taxon>
        <taxon>Poales</taxon>
        <taxon>Poaceae</taxon>
        <taxon>PACMAD clade</taxon>
        <taxon>Panicoideae</taxon>
        <taxon>Panicodae</taxon>
        <taxon>Paniceae</taxon>
        <taxon>Melinidinae</taxon>
        <taxon>Urochloa</taxon>
    </lineage>
</organism>
<gene>
    <name evidence="2" type="ORF">URODEC1_LOCUS106835</name>
</gene>